<proteinExistence type="predicted"/>
<comment type="caution">
    <text evidence="4">The sequence shown here is derived from an EMBL/GenBank/DDBJ whole genome shotgun (WGS) entry which is preliminary data.</text>
</comment>
<evidence type="ECO:0000313" key="5">
    <source>
        <dbReference type="Proteomes" id="UP000626109"/>
    </source>
</evidence>
<feature type="region of interest" description="Disordered" evidence="2">
    <location>
        <begin position="603"/>
        <end position="712"/>
    </location>
</feature>
<dbReference type="AlphaFoldDB" id="A0A813LI56"/>
<evidence type="ECO:0000313" key="4">
    <source>
        <dbReference type="EMBL" id="CAE8731551.1"/>
    </source>
</evidence>
<evidence type="ECO:0000313" key="6">
    <source>
        <dbReference type="Proteomes" id="UP000654075"/>
    </source>
</evidence>
<feature type="region of interest" description="Disordered" evidence="2">
    <location>
        <begin position="1"/>
        <end position="28"/>
    </location>
</feature>
<feature type="compositionally biased region" description="Low complexity" evidence="2">
    <location>
        <begin position="105"/>
        <end position="116"/>
    </location>
</feature>
<evidence type="ECO:0000256" key="2">
    <source>
        <dbReference type="SAM" id="MobiDB-lite"/>
    </source>
</evidence>
<dbReference type="Proteomes" id="UP000626109">
    <property type="component" value="Unassembled WGS sequence"/>
</dbReference>
<dbReference type="OrthoDB" id="435350at2759"/>
<evidence type="ECO:0000256" key="1">
    <source>
        <dbReference type="SAM" id="Coils"/>
    </source>
</evidence>
<reference evidence="4" key="1">
    <citation type="submission" date="2021-02" db="EMBL/GenBank/DDBJ databases">
        <authorList>
            <person name="Dougan E. K."/>
            <person name="Rhodes N."/>
            <person name="Thang M."/>
            <person name="Chan C."/>
        </authorList>
    </citation>
    <scope>NUCLEOTIDE SEQUENCE</scope>
</reference>
<feature type="compositionally biased region" description="Low complexity" evidence="2">
    <location>
        <begin position="648"/>
        <end position="657"/>
    </location>
</feature>
<organism evidence="4 5">
    <name type="scientific">Polarella glacialis</name>
    <name type="common">Dinoflagellate</name>
    <dbReference type="NCBI Taxonomy" id="89957"/>
    <lineage>
        <taxon>Eukaryota</taxon>
        <taxon>Sar</taxon>
        <taxon>Alveolata</taxon>
        <taxon>Dinophyceae</taxon>
        <taxon>Suessiales</taxon>
        <taxon>Suessiaceae</taxon>
        <taxon>Polarella</taxon>
    </lineage>
</organism>
<feature type="region of interest" description="Disordered" evidence="2">
    <location>
        <begin position="105"/>
        <end position="127"/>
    </location>
</feature>
<dbReference type="Proteomes" id="UP000654075">
    <property type="component" value="Unassembled WGS sequence"/>
</dbReference>
<feature type="compositionally biased region" description="Basic and acidic residues" evidence="2">
    <location>
        <begin position="667"/>
        <end position="681"/>
    </location>
</feature>
<feature type="coiled-coil region" evidence="1">
    <location>
        <begin position="424"/>
        <end position="458"/>
    </location>
</feature>
<keyword evidence="1" id="KW-0175">Coiled coil</keyword>
<dbReference type="OMA" id="REHNAAW"/>
<sequence length="772" mass="83849">MANEGVCSHQMMSEGEDDEDDDASVHSAVSNLSDFQEDEDVDYLALELLHHLPSEKADKLVKSLRAKEKAVQDLLHRNRTLLNSCNLLDEENQALTDRLKDADEAAAAAKASQPVATPAPAPEPAKPSAEVDISVFQMMEKGKEEKILRLTAENQRMAHQVYRLNEAGQQLEEALLQTRKELKKAQTGPVRQERRVEEVQIRVDPSTLTEEERLCRELQGESIGDVVMQKFQQKQAENRVKIQSALQALLKEDIGRIERWGSDVKCVLLAVDSMEAQLKQQLKEPKSKRSKEPKVDGKLLSSGEISIASAQLLDDFDLLRDQMESFQKDQLSLEQTARAAFDGAEPAAAALDADSGMAQAESEAEWIREHNAAWVERVQSVSLKPMLDVLQRTEFAVSALLSSAPPGLIPDGVDSCLRETRQHISELAGQLEVQGKSIDQLQEESVTLGRRVRALQAAQKSHRAELRRKVSEEMERTPKSFEAPLERMRLCLRQQSEVLAKSRAKTCSVLEDLAAAARRSATAQAATPAGSHGGGQLAPSAELQDFIVGELREVRGMGKALVGNLEEGCKAVQARMQQVLEVLVGEPSSGSTKGRPWAASITAAGEEASGGGAEAKKKRGKKKSTGAGYASVSPEKGREEGEKSEPVASTSKSSAADEAAESGVKSMPEKGNEDADLRAEFQEACSSPPEQRGGRKKEKEPSSPLRTPLAGTDLLQELKSLKSDSEALEARMADRLQARALGGALPGVDGTDGSVAKLSAAAKASRRKKMYV</sequence>
<keyword evidence="6" id="KW-1185">Reference proteome</keyword>
<feature type="region of interest" description="Disordered" evidence="2">
    <location>
        <begin position="743"/>
        <end position="772"/>
    </location>
</feature>
<gene>
    <name evidence="3" type="ORF">PGLA1383_LOCUS5307</name>
    <name evidence="4" type="ORF">PGLA2088_LOCUS46053</name>
</gene>
<name>A0A813LI56_POLGL</name>
<evidence type="ECO:0000313" key="3">
    <source>
        <dbReference type="EMBL" id="CAE8586441.1"/>
    </source>
</evidence>
<protein>
    <submittedName>
        <fullName evidence="4">Uncharacterized protein</fullName>
    </submittedName>
</protein>
<dbReference type="EMBL" id="CAJNNW010036024">
    <property type="protein sequence ID" value="CAE8731551.1"/>
    <property type="molecule type" value="Genomic_DNA"/>
</dbReference>
<accession>A0A813LI56</accession>
<dbReference type="EMBL" id="CAJNNV010002070">
    <property type="protein sequence ID" value="CAE8586441.1"/>
    <property type="molecule type" value="Genomic_DNA"/>
</dbReference>
<feature type="compositionally biased region" description="Basic and acidic residues" evidence="2">
    <location>
        <begin position="635"/>
        <end position="645"/>
    </location>
</feature>